<dbReference type="EMBL" id="FQZU01000008">
    <property type="protein sequence ID" value="SHJ49578.1"/>
    <property type="molecule type" value="Genomic_DNA"/>
</dbReference>
<dbReference type="SUPFAM" id="SSF103473">
    <property type="entry name" value="MFS general substrate transporter"/>
    <property type="match status" value="1"/>
</dbReference>
<feature type="transmembrane region" description="Helical" evidence="4">
    <location>
        <begin position="12"/>
        <end position="37"/>
    </location>
</feature>
<feature type="transmembrane region" description="Helical" evidence="4">
    <location>
        <begin position="144"/>
        <end position="167"/>
    </location>
</feature>
<feature type="transmembrane region" description="Helical" evidence="4">
    <location>
        <begin position="378"/>
        <end position="398"/>
    </location>
</feature>
<dbReference type="InterPro" id="IPR011701">
    <property type="entry name" value="MFS"/>
</dbReference>
<evidence type="ECO:0000313" key="6">
    <source>
        <dbReference type="Proteomes" id="UP000183994"/>
    </source>
</evidence>
<evidence type="ECO:0000313" key="5">
    <source>
        <dbReference type="EMBL" id="SHJ49578.1"/>
    </source>
</evidence>
<feature type="transmembrane region" description="Helical" evidence="4">
    <location>
        <begin position="284"/>
        <end position="304"/>
    </location>
</feature>
<feature type="transmembrane region" description="Helical" evidence="4">
    <location>
        <begin position="404"/>
        <end position="423"/>
    </location>
</feature>
<dbReference type="Pfam" id="PF07690">
    <property type="entry name" value="MFS_1"/>
    <property type="match status" value="1"/>
</dbReference>
<evidence type="ECO:0000256" key="1">
    <source>
        <dbReference type="ARBA" id="ARBA00022692"/>
    </source>
</evidence>
<sequence length="430" mass="46922">MLMLTPRPDSKIFYGWYVVAVAFAANFLSVGTGFYILNAFMDPLCHANGWSRTDVNFALSTGMFFGYLVQFLYGTVVEKIGPRLLMVIGPFFAGIMFIGIGHVTALWQFYIVFVLLYLGNNAYGGIVANTAVSNWFILKRGQAMGFAAAAISFSGAVVPLVAMSMVFAIGMKWTTLIIGLFMMLLGPIAWFIVRDWPETYGLLPDGLSGIGNAEEENQGEELDAADLLPNQFPDFEGAEWKFKDLVRAPAFWKMGFAYVLTLAGVMGVMSQLQPRFADEGFSPMKAMVLMAITAFIGAVGKYVWGSLCDRFEPRRVISLLMAGAGIGLSLSLIKDCLPAMYGFMALFGFCMGGVMSTYPILTGYLFGRRAFASVLKYLMLFLTLPLIGPIAAGVSYDLTGSYDFAYALYAVMAFGGSALILTIKRPVPQA</sequence>
<dbReference type="GO" id="GO:0022857">
    <property type="term" value="F:transmembrane transporter activity"/>
    <property type="evidence" value="ECO:0007669"/>
    <property type="project" value="InterPro"/>
</dbReference>
<feature type="transmembrane region" description="Helical" evidence="4">
    <location>
        <begin position="57"/>
        <end position="77"/>
    </location>
</feature>
<keyword evidence="6" id="KW-1185">Reference proteome</keyword>
<keyword evidence="3 4" id="KW-0472">Membrane</keyword>
<dbReference type="PANTHER" id="PTHR11360">
    <property type="entry name" value="MONOCARBOXYLATE TRANSPORTER"/>
    <property type="match status" value="1"/>
</dbReference>
<evidence type="ECO:0000256" key="3">
    <source>
        <dbReference type="ARBA" id="ARBA00023136"/>
    </source>
</evidence>
<evidence type="ECO:0000256" key="4">
    <source>
        <dbReference type="SAM" id="Phobius"/>
    </source>
</evidence>
<reference evidence="6" key="1">
    <citation type="submission" date="2016-11" db="EMBL/GenBank/DDBJ databases">
        <authorList>
            <person name="Varghese N."/>
            <person name="Submissions S."/>
        </authorList>
    </citation>
    <scope>NUCLEOTIDE SEQUENCE [LARGE SCALE GENOMIC DNA]</scope>
    <source>
        <strain evidence="6">DSM 16219</strain>
    </source>
</reference>
<feature type="transmembrane region" description="Helical" evidence="4">
    <location>
        <begin position="84"/>
        <end position="103"/>
    </location>
</feature>
<keyword evidence="1 4" id="KW-0812">Transmembrane</keyword>
<dbReference type="AlphaFoldDB" id="A0A1M6JSB9"/>
<dbReference type="InterPro" id="IPR036259">
    <property type="entry name" value="MFS_trans_sf"/>
</dbReference>
<gene>
    <name evidence="5" type="ORF">SAMN02745216_01757</name>
</gene>
<keyword evidence="2 4" id="KW-1133">Transmembrane helix</keyword>
<dbReference type="InterPro" id="IPR050327">
    <property type="entry name" value="Proton-linked_MCT"/>
</dbReference>
<name>A0A1M6JSB9_9BACT</name>
<dbReference type="RefSeq" id="WP_073475003.1">
    <property type="nucleotide sequence ID" value="NZ_FQZU01000008.1"/>
</dbReference>
<dbReference type="OrthoDB" id="146345at2"/>
<dbReference type="Gene3D" id="1.20.1250.20">
    <property type="entry name" value="MFS general substrate transporter like domains"/>
    <property type="match status" value="2"/>
</dbReference>
<organism evidence="5 6">
    <name type="scientific">Desulfatibacillum alkenivorans DSM 16219</name>
    <dbReference type="NCBI Taxonomy" id="1121393"/>
    <lineage>
        <taxon>Bacteria</taxon>
        <taxon>Pseudomonadati</taxon>
        <taxon>Thermodesulfobacteriota</taxon>
        <taxon>Desulfobacteria</taxon>
        <taxon>Desulfobacterales</taxon>
        <taxon>Desulfatibacillaceae</taxon>
        <taxon>Desulfatibacillum</taxon>
    </lineage>
</organism>
<evidence type="ECO:0000256" key="2">
    <source>
        <dbReference type="ARBA" id="ARBA00022989"/>
    </source>
</evidence>
<dbReference type="Proteomes" id="UP000183994">
    <property type="component" value="Unassembled WGS sequence"/>
</dbReference>
<feature type="transmembrane region" description="Helical" evidence="4">
    <location>
        <begin position="109"/>
        <end position="132"/>
    </location>
</feature>
<protein>
    <submittedName>
        <fullName evidence="5">Sugar phosphate permease</fullName>
    </submittedName>
</protein>
<accession>A0A1M6JSB9</accession>
<feature type="transmembrane region" description="Helical" evidence="4">
    <location>
        <begin position="316"/>
        <end position="333"/>
    </location>
</feature>
<feature type="transmembrane region" description="Helical" evidence="4">
    <location>
        <begin position="250"/>
        <end position="272"/>
    </location>
</feature>
<dbReference type="STRING" id="1121393.SAMN02745216_01757"/>
<proteinExistence type="predicted"/>
<feature type="transmembrane region" description="Helical" evidence="4">
    <location>
        <begin position="339"/>
        <end position="366"/>
    </location>
</feature>
<feature type="transmembrane region" description="Helical" evidence="4">
    <location>
        <begin position="173"/>
        <end position="193"/>
    </location>
</feature>
<dbReference type="PANTHER" id="PTHR11360:SF290">
    <property type="entry name" value="MONOCARBOXYLATE MFS PERMEASE"/>
    <property type="match status" value="1"/>
</dbReference>